<dbReference type="Proteomes" id="UP000031599">
    <property type="component" value="Unassembled WGS sequence"/>
</dbReference>
<dbReference type="EMBL" id="JMCC02000132">
    <property type="protein sequence ID" value="KIG12415.1"/>
    <property type="molecule type" value="Genomic_DNA"/>
</dbReference>
<evidence type="ECO:0000259" key="3">
    <source>
        <dbReference type="Pfam" id="PF02374"/>
    </source>
</evidence>
<dbReference type="PANTHER" id="PTHR10803:SF26">
    <property type="entry name" value="ANION TRANSPORTER ATPASE-RELATED"/>
    <property type="match status" value="1"/>
</dbReference>
<evidence type="ECO:0000313" key="5">
    <source>
        <dbReference type="Proteomes" id="UP000031599"/>
    </source>
</evidence>
<dbReference type="InterPro" id="IPR016300">
    <property type="entry name" value="ATPase_ArsA/GET3"/>
</dbReference>
<dbReference type="AlphaFoldDB" id="A0A0C2CRY8"/>
<dbReference type="Pfam" id="PF02374">
    <property type="entry name" value="ArsA_ATPase"/>
    <property type="match status" value="1"/>
</dbReference>
<comment type="caution">
    <text evidence="4">The sequence shown here is derived from an EMBL/GenBank/DDBJ whole genome shotgun (WGS) entry which is preliminary data.</text>
</comment>
<dbReference type="PANTHER" id="PTHR10803">
    <property type="entry name" value="ARSENICAL PUMP-DRIVING ATPASE ARSENITE-TRANSLOCATING ATPASE"/>
    <property type="match status" value="1"/>
</dbReference>
<dbReference type="SUPFAM" id="SSF52540">
    <property type="entry name" value="P-loop containing nucleoside triphosphate hydrolases"/>
    <property type="match status" value="1"/>
</dbReference>
<dbReference type="GO" id="GO:0016887">
    <property type="term" value="F:ATP hydrolysis activity"/>
    <property type="evidence" value="ECO:0007669"/>
    <property type="project" value="InterPro"/>
</dbReference>
<dbReference type="RefSeq" id="WP_052557767.1">
    <property type="nucleotide sequence ID" value="NZ_JMCC02000132.1"/>
</dbReference>
<evidence type="ECO:0000256" key="2">
    <source>
        <dbReference type="ARBA" id="ARBA00066752"/>
    </source>
</evidence>
<name>A0A0C2CRY8_9BACT</name>
<comment type="catalytic activity">
    <reaction evidence="1">
        <text>arsenite(in) + ATP + H2O = arsenite(out) + ADP + phosphate + H(+)</text>
        <dbReference type="Rhea" id="RHEA:11348"/>
        <dbReference type="ChEBI" id="CHEBI:15377"/>
        <dbReference type="ChEBI" id="CHEBI:15378"/>
        <dbReference type="ChEBI" id="CHEBI:29242"/>
        <dbReference type="ChEBI" id="CHEBI:30616"/>
        <dbReference type="ChEBI" id="CHEBI:43474"/>
        <dbReference type="ChEBI" id="CHEBI:456216"/>
        <dbReference type="EC" id="7.3.2.7"/>
    </reaction>
</comment>
<evidence type="ECO:0000256" key="1">
    <source>
        <dbReference type="ARBA" id="ARBA00052296"/>
    </source>
</evidence>
<evidence type="ECO:0000313" key="4">
    <source>
        <dbReference type="EMBL" id="KIG12415.1"/>
    </source>
</evidence>
<sequence>MAETTSTVFQDRRLVLCVGPGGVGKTTCAAALGLHAAAQGRRVVVVTIDPARRLAQALGLESCTPGEVVPVVREPGVHLDALILDGAKVFESIVRDNASTAQTAETILNSRMYQATAQRLSGALEFAAMARVQMLVDAGAHDLIVLDTPPTANAIDFLDAPKRVRELIDNPGARLLAGTGRFGARILGLGSSVLSKTLETIGGGQFIGDLGVFLREFADVLEEFHRRGGNFEQLLRSRATGVLLVTSASTFSVREAEAFSSQLAAYGLRVDAVVLNRIDKTVPEPPPKHQLEAVLRSGAAASPVAADTPGVDQVQRIYTAYAGARALGERTRRSIEAISSSRANLQVWTASRRADPPDTLPELRELGAEIFG</sequence>
<protein>
    <recommendedName>
        <fullName evidence="2">arsenite-transporting ATPase</fullName>
        <ecNumber evidence="2">7.3.2.7</ecNumber>
    </recommendedName>
</protein>
<proteinExistence type="predicted"/>
<feature type="domain" description="ArsA/GET3 Anion-transporting ATPase-like" evidence="3">
    <location>
        <begin position="13"/>
        <end position="278"/>
    </location>
</feature>
<dbReference type="GO" id="GO:0015446">
    <property type="term" value="F:ATPase-coupled arsenite transmembrane transporter activity"/>
    <property type="evidence" value="ECO:0007669"/>
    <property type="project" value="UniProtKB-EC"/>
</dbReference>
<dbReference type="EC" id="7.3.2.7" evidence="2"/>
<accession>A0A0C2CRY8</accession>
<organism evidence="4 5">
    <name type="scientific">Enhygromyxa salina</name>
    <dbReference type="NCBI Taxonomy" id="215803"/>
    <lineage>
        <taxon>Bacteria</taxon>
        <taxon>Pseudomonadati</taxon>
        <taxon>Myxococcota</taxon>
        <taxon>Polyangia</taxon>
        <taxon>Nannocystales</taxon>
        <taxon>Nannocystaceae</taxon>
        <taxon>Enhygromyxa</taxon>
    </lineage>
</organism>
<dbReference type="InterPro" id="IPR027417">
    <property type="entry name" value="P-loop_NTPase"/>
</dbReference>
<dbReference type="GO" id="GO:0005524">
    <property type="term" value="F:ATP binding"/>
    <property type="evidence" value="ECO:0007669"/>
    <property type="project" value="InterPro"/>
</dbReference>
<gene>
    <name evidence="4" type="ORF">DB30_01490</name>
</gene>
<reference evidence="4 5" key="1">
    <citation type="submission" date="2014-12" db="EMBL/GenBank/DDBJ databases">
        <title>Genome assembly of Enhygromyxa salina DSM 15201.</title>
        <authorList>
            <person name="Sharma G."/>
            <person name="Subramanian S."/>
        </authorList>
    </citation>
    <scope>NUCLEOTIDE SEQUENCE [LARGE SCALE GENOMIC DNA]</scope>
    <source>
        <strain evidence="4 5">DSM 15201</strain>
    </source>
</reference>
<dbReference type="InterPro" id="IPR025723">
    <property type="entry name" value="ArsA/GET3_ATPase-like"/>
</dbReference>
<dbReference type="Gene3D" id="3.40.50.300">
    <property type="entry name" value="P-loop containing nucleotide triphosphate hydrolases"/>
    <property type="match status" value="1"/>
</dbReference>